<evidence type="ECO:0000256" key="7">
    <source>
        <dbReference type="ARBA" id="ARBA00022840"/>
    </source>
</evidence>
<dbReference type="Gene3D" id="3.40.1700.10">
    <property type="entry name" value="DNA integrity scanning protein, DisA, N-terminal domain"/>
    <property type="match status" value="1"/>
</dbReference>
<dbReference type="InterPro" id="IPR036888">
    <property type="entry name" value="DNA_integrity_DisA_N_sf"/>
</dbReference>
<evidence type="ECO:0000256" key="2">
    <source>
        <dbReference type="ARBA" id="ARBA00022475"/>
    </source>
</evidence>
<dbReference type="InterPro" id="IPR014046">
    <property type="entry name" value="C-di-AMP_synthase"/>
</dbReference>
<evidence type="ECO:0000256" key="9">
    <source>
        <dbReference type="ARBA" id="ARBA00023136"/>
    </source>
</evidence>
<dbReference type="EMBL" id="DVJQ01000007">
    <property type="protein sequence ID" value="HIS73523.1"/>
    <property type="molecule type" value="Genomic_DNA"/>
</dbReference>
<organism evidence="12 13">
    <name type="scientific">Candidatus Galligastranaerophilus intestinavium</name>
    <dbReference type="NCBI Taxonomy" id="2840836"/>
    <lineage>
        <taxon>Bacteria</taxon>
        <taxon>Candidatus Galligastranaerophilus</taxon>
    </lineage>
</organism>
<sequence length="306" mass="34976">MDFSSFYSFIFSQFHEVLKSLSVVKPSINIIEIVVLIFILWYFYRKYIKGTQSENLVRGMFVLIFMWIFSEFLIKINLQIFGMFIKTLVSVVIFGLIVIFQPELRRFLGYIGQSNFFEKVILNRNNFNPKKPKIDVLKELIETIKYLSKSKTGGLIVLQRPNSPISHSDVGTKLDADISQELLLTIFYPSTPLHDGAVILEGEKVLYAGVLLPLTEDPKLSWRYGTRHRAAIGITETSDCACIVVSEETGDVSIAIDGELKKYEDLGKLKTDLSRILGYETEVEEQKTAIFNLDKFLSNNKLSDKK</sequence>
<comment type="caution">
    <text evidence="10">Lacks conserved residue(s) required for the propagation of feature annotation.</text>
</comment>
<dbReference type="EC" id="2.7.7.85" evidence="10"/>
<evidence type="ECO:0000256" key="3">
    <source>
        <dbReference type="ARBA" id="ARBA00022679"/>
    </source>
</evidence>
<dbReference type="GO" id="GO:0004016">
    <property type="term" value="F:adenylate cyclase activity"/>
    <property type="evidence" value="ECO:0007669"/>
    <property type="project" value="UniProtKB-UniRule"/>
</dbReference>
<comment type="catalytic activity">
    <reaction evidence="1 10">
        <text>2 ATP = 3',3'-c-di-AMP + 2 diphosphate</text>
        <dbReference type="Rhea" id="RHEA:35655"/>
        <dbReference type="ChEBI" id="CHEBI:30616"/>
        <dbReference type="ChEBI" id="CHEBI:33019"/>
        <dbReference type="ChEBI" id="CHEBI:71500"/>
        <dbReference type="EC" id="2.7.7.85"/>
    </reaction>
</comment>
<keyword evidence="5 10" id="KW-0548">Nucleotidyltransferase</keyword>
<keyword evidence="9 10" id="KW-0472">Membrane</keyword>
<dbReference type="InterPro" id="IPR034701">
    <property type="entry name" value="CdaA"/>
</dbReference>
<reference evidence="12" key="1">
    <citation type="submission" date="2020-10" db="EMBL/GenBank/DDBJ databases">
        <authorList>
            <person name="Gilroy R."/>
        </authorList>
    </citation>
    <scope>NUCLEOTIDE SEQUENCE</scope>
    <source>
        <strain evidence="12">CHK152-2871</strain>
    </source>
</reference>
<keyword evidence="2 10" id="KW-1003">Cell membrane</keyword>
<dbReference type="PROSITE" id="PS51794">
    <property type="entry name" value="DAC"/>
    <property type="match status" value="1"/>
</dbReference>
<dbReference type="PANTHER" id="PTHR34185">
    <property type="entry name" value="DIADENYLATE CYCLASE"/>
    <property type="match status" value="1"/>
</dbReference>
<dbReference type="InterPro" id="IPR003390">
    <property type="entry name" value="DNA_integrity_scan_DisA_N"/>
</dbReference>
<reference evidence="12" key="2">
    <citation type="journal article" date="2021" name="PeerJ">
        <title>Extensive microbial diversity within the chicken gut microbiome revealed by metagenomics and culture.</title>
        <authorList>
            <person name="Gilroy R."/>
            <person name="Ravi A."/>
            <person name="Getino M."/>
            <person name="Pursley I."/>
            <person name="Horton D.L."/>
            <person name="Alikhan N.F."/>
            <person name="Baker D."/>
            <person name="Gharbi K."/>
            <person name="Hall N."/>
            <person name="Watson M."/>
            <person name="Adriaenssens E.M."/>
            <person name="Foster-Nyarko E."/>
            <person name="Jarju S."/>
            <person name="Secka A."/>
            <person name="Antonio M."/>
            <person name="Oren A."/>
            <person name="Chaudhuri R.R."/>
            <person name="La Ragione R."/>
            <person name="Hildebrand F."/>
            <person name="Pallen M.J."/>
        </authorList>
    </citation>
    <scope>NUCLEOTIDE SEQUENCE</scope>
    <source>
        <strain evidence="12">CHK152-2871</strain>
    </source>
</reference>
<dbReference type="Pfam" id="PF02457">
    <property type="entry name" value="DAC"/>
    <property type="match status" value="1"/>
</dbReference>
<evidence type="ECO:0000256" key="8">
    <source>
        <dbReference type="ARBA" id="ARBA00022989"/>
    </source>
</evidence>
<feature type="domain" description="DAC" evidence="11">
    <location>
        <begin position="101"/>
        <end position="266"/>
    </location>
</feature>
<feature type="transmembrane region" description="Helical" evidence="10">
    <location>
        <begin position="27"/>
        <end position="44"/>
    </location>
</feature>
<dbReference type="PIRSF" id="PIRSF004793">
    <property type="entry name" value="UCP004793"/>
    <property type="match status" value="1"/>
</dbReference>
<protein>
    <recommendedName>
        <fullName evidence="10">Diadenylate cyclase</fullName>
        <shortName evidence="10">DAC</shortName>
        <ecNumber evidence="10">2.7.7.85</ecNumber>
    </recommendedName>
    <alternativeName>
        <fullName evidence="10">Cyclic-di-AMP synthase</fullName>
        <shortName evidence="10">c-di-AMP synthase</shortName>
    </alternativeName>
</protein>
<evidence type="ECO:0000256" key="10">
    <source>
        <dbReference type="HAMAP-Rule" id="MF_01499"/>
    </source>
</evidence>
<dbReference type="NCBIfam" id="TIGR00159">
    <property type="entry name" value="diadenylate cyclase CdaA"/>
    <property type="match status" value="1"/>
</dbReference>
<feature type="transmembrane region" description="Helical" evidence="10">
    <location>
        <begin position="80"/>
        <end position="100"/>
    </location>
</feature>
<dbReference type="HAMAP" id="MF_01499">
    <property type="entry name" value="DacA"/>
    <property type="match status" value="1"/>
</dbReference>
<comment type="function">
    <text evidence="10">Catalyzes the condensation of 2 ATP molecules into cyclic di-AMP (c-di-AMP), a second messenger used to regulate differing processes in different bacteria.</text>
</comment>
<dbReference type="Pfam" id="PF19293">
    <property type="entry name" value="CdaA_N"/>
    <property type="match status" value="1"/>
</dbReference>
<comment type="similarity">
    <text evidence="10">Belongs to the adenylate cyclase family. DacA/CdaA subfamily.</text>
</comment>
<dbReference type="PANTHER" id="PTHR34185:SF1">
    <property type="entry name" value="DIADENYLATE CYCLASE"/>
    <property type="match status" value="1"/>
</dbReference>
<dbReference type="Proteomes" id="UP000886865">
    <property type="component" value="Unassembled WGS sequence"/>
</dbReference>
<dbReference type="AlphaFoldDB" id="A0A9D1JY05"/>
<dbReference type="InterPro" id="IPR050338">
    <property type="entry name" value="DisA"/>
</dbReference>
<keyword evidence="4 10" id="KW-0812">Transmembrane</keyword>
<gene>
    <name evidence="10" type="primary">dacA</name>
    <name evidence="12" type="ORF">IAA86_00720</name>
</gene>
<keyword evidence="7 10" id="KW-0067">ATP-binding</keyword>
<dbReference type="SUPFAM" id="SSF143597">
    <property type="entry name" value="YojJ-like"/>
    <property type="match status" value="1"/>
</dbReference>
<dbReference type="InterPro" id="IPR045585">
    <property type="entry name" value="CdaA_N"/>
</dbReference>
<keyword evidence="8 10" id="KW-1133">Transmembrane helix</keyword>
<evidence type="ECO:0000259" key="11">
    <source>
        <dbReference type="PROSITE" id="PS51794"/>
    </source>
</evidence>
<keyword evidence="3 10" id="KW-0808">Transferase</keyword>
<dbReference type="GO" id="GO:0006171">
    <property type="term" value="P:cAMP biosynthetic process"/>
    <property type="evidence" value="ECO:0007669"/>
    <property type="project" value="InterPro"/>
</dbReference>
<dbReference type="GO" id="GO:0005524">
    <property type="term" value="F:ATP binding"/>
    <property type="evidence" value="ECO:0007669"/>
    <property type="project" value="UniProtKB-UniRule"/>
</dbReference>
<evidence type="ECO:0000256" key="5">
    <source>
        <dbReference type="ARBA" id="ARBA00022695"/>
    </source>
</evidence>
<evidence type="ECO:0000256" key="6">
    <source>
        <dbReference type="ARBA" id="ARBA00022741"/>
    </source>
</evidence>
<evidence type="ECO:0000256" key="4">
    <source>
        <dbReference type="ARBA" id="ARBA00022692"/>
    </source>
</evidence>
<accession>A0A9D1JY05</accession>
<comment type="caution">
    <text evidence="12">The sequence shown here is derived from an EMBL/GenBank/DDBJ whole genome shotgun (WGS) entry which is preliminary data.</text>
</comment>
<evidence type="ECO:0000313" key="13">
    <source>
        <dbReference type="Proteomes" id="UP000886865"/>
    </source>
</evidence>
<feature type="transmembrane region" description="Helical" evidence="10">
    <location>
        <begin position="56"/>
        <end position="74"/>
    </location>
</feature>
<name>A0A9D1JY05_9BACT</name>
<dbReference type="GO" id="GO:0106408">
    <property type="term" value="F:diadenylate cyclase activity"/>
    <property type="evidence" value="ECO:0007669"/>
    <property type="project" value="UniProtKB-EC"/>
</dbReference>
<keyword evidence="6 10" id="KW-0547">Nucleotide-binding</keyword>
<evidence type="ECO:0000313" key="12">
    <source>
        <dbReference type="EMBL" id="HIS73523.1"/>
    </source>
</evidence>
<comment type="subunit">
    <text evidence="10">Probably a homodimer.</text>
</comment>
<evidence type="ECO:0000256" key="1">
    <source>
        <dbReference type="ARBA" id="ARBA00000877"/>
    </source>
</evidence>
<proteinExistence type="inferred from homology"/>